<reference evidence="2 3" key="1">
    <citation type="submission" date="2018-12" db="EMBL/GenBank/DDBJ databases">
        <authorList>
            <consortium name="Pathogen Informatics"/>
        </authorList>
    </citation>
    <scope>NUCLEOTIDE SEQUENCE [LARGE SCALE GENOMIC DNA]</scope>
    <source>
        <strain evidence="2 3">NCTC10976</strain>
    </source>
</reference>
<dbReference type="Proteomes" id="UP000275510">
    <property type="component" value="Chromosome"/>
</dbReference>
<dbReference type="OMA" id="RAGNCIY"/>
<reference evidence="1" key="3">
    <citation type="submission" date="2022-12" db="EMBL/GenBank/DDBJ databases">
        <authorList>
            <person name="Kardos G."/>
            <person name="Sarkozi R."/>
            <person name="Laczko L."/>
            <person name="Marton S."/>
            <person name="Makrai L."/>
            <person name="Banyai K."/>
            <person name="Fodor L."/>
        </authorList>
    </citation>
    <scope>NUCLEOTIDE SEQUENCE</scope>
    <source>
        <strain evidence="1">84/14</strain>
    </source>
</reference>
<reference evidence="1" key="2">
    <citation type="journal article" date="2021" name="Vet Sci">
        <title>O-Serogroups and Pathovirotypes of Escherichia coli Isolated from Post-Weaning Piglets Showing Diarrhoea and/or Oedema in South Korea.</title>
        <authorList>
            <person name="Byun J.W."/>
            <person name="Moon B.Y."/>
            <person name="Do K.H."/>
            <person name="Lee K."/>
            <person name="Lee H.Y."/>
            <person name="Kim W.I."/>
            <person name="So B."/>
            <person name="Lee W.K."/>
        </authorList>
    </citation>
    <scope>NUCLEOTIDE SEQUENCE</scope>
    <source>
        <strain evidence="1">84/14</strain>
    </source>
</reference>
<proteinExistence type="predicted"/>
<name>A0A2X3Y8G9_ACTPL</name>
<dbReference type="AlphaFoldDB" id="A0A2X3Y8G9"/>
<gene>
    <name evidence="2" type="ORF">NCTC10976_02028</name>
    <name evidence="1" type="ORF">OYG11_09945</name>
</gene>
<dbReference type="EMBL" id="JAPQFC010000001">
    <property type="protein sequence ID" value="MCY6524526.1"/>
    <property type="molecule type" value="Genomic_DNA"/>
</dbReference>
<sequence length="170" mass="19498">MKFHQKLNRTAKTAVAIALSSFGVLDMSSLDNVTQSIENIRILSSQKNNINFVFLNVKELSKEIENISQAINANLDKVNIKEFNHLVLINQLINFSFYMLKNEYKTQILSNSEYKLSFRYFSNAKNNFENSLQRIKENINGVDVVTIKDISLSDTQVNELMQALAINRES</sequence>
<evidence type="ECO:0000313" key="1">
    <source>
        <dbReference type="EMBL" id="MCY6524526.1"/>
    </source>
</evidence>
<dbReference type="EMBL" id="LR134515">
    <property type="protein sequence ID" value="VEJ17867.1"/>
    <property type="molecule type" value="Genomic_DNA"/>
</dbReference>
<evidence type="ECO:0000313" key="3">
    <source>
        <dbReference type="Proteomes" id="UP000275510"/>
    </source>
</evidence>
<accession>A0A2X3Y8G9</accession>
<dbReference type="OrthoDB" id="9881291at2"/>
<protein>
    <submittedName>
        <fullName evidence="2">Uncharacterized protein</fullName>
    </submittedName>
</protein>
<evidence type="ECO:0000313" key="2">
    <source>
        <dbReference type="EMBL" id="VEJ17867.1"/>
    </source>
</evidence>
<dbReference type="RefSeq" id="WP_005602690.1">
    <property type="nucleotide sequence ID" value="NZ_CBDBSV010000004.1"/>
</dbReference>
<dbReference type="Proteomes" id="UP001077788">
    <property type="component" value="Unassembled WGS sequence"/>
</dbReference>
<organism evidence="2 3">
    <name type="scientific">Actinobacillus pleuropneumoniae</name>
    <name type="common">Haemophilus pleuropneumoniae</name>
    <dbReference type="NCBI Taxonomy" id="715"/>
    <lineage>
        <taxon>Bacteria</taxon>
        <taxon>Pseudomonadati</taxon>
        <taxon>Pseudomonadota</taxon>
        <taxon>Gammaproteobacteria</taxon>
        <taxon>Pasteurellales</taxon>
        <taxon>Pasteurellaceae</taxon>
        <taxon>Actinobacillus</taxon>
    </lineage>
</organism>